<keyword evidence="5" id="KW-0547">Nucleotide-binding</keyword>
<dbReference type="Pfam" id="PF00480">
    <property type="entry name" value="ROK"/>
    <property type="match status" value="1"/>
</dbReference>
<dbReference type="PROSITE" id="PS01125">
    <property type="entry name" value="ROK"/>
    <property type="match status" value="1"/>
</dbReference>
<dbReference type="InterPro" id="IPR049874">
    <property type="entry name" value="ROK_cs"/>
</dbReference>
<dbReference type="SUPFAM" id="SSF53067">
    <property type="entry name" value="Actin-like ATPase domain"/>
    <property type="match status" value="1"/>
</dbReference>
<organism evidence="9 10">
    <name type="scientific">Paracerasibacillus soli</name>
    <dbReference type="NCBI Taxonomy" id="480284"/>
    <lineage>
        <taxon>Bacteria</taxon>
        <taxon>Bacillati</taxon>
        <taxon>Bacillota</taxon>
        <taxon>Bacilli</taxon>
        <taxon>Bacillales</taxon>
        <taxon>Bacillaceae</taxon>
        <taxon>Paracerasibacillus</taxon>
    </lineage>
</organism>
<evidence type="ECO:0000256" key="1">
    <source>
        <dbReference type="ARBA" id="ARBA00006479"/>
    </source>
</evidence>
<keyword evidence="7" id="KW-0067">ATP-binding</keyword>
<sequence length="324" mass="34445">MMEKYNLGIDIGGTAVKIGIVTIDGKIVHKWEIPTNKTEQGKHIVKEVWESISTFMHNNSIPLNTIQGMGIGAPGFVNREAGIIYEAVNIGWKNFDLAAQFKTISNLPVFVENDANMAALGEFWRGAGDLAPNMIAITLGTGVGGGVIANGTLLDGVNGTAGEIGHLTVDPNGYLCNCGRHGCLETVASATGIVRQAYETAKKHPSGQINQFIQENKTITTKDIFHLASLGDEDANEIIMYTADVLGLAIANIATVINPEKVLLGGGVSKAGNQFIEPLKKAFKKYALSRISAACEFSIAKLGNDAGIIGASYLVNEKCNANRK</sequence>
<evidence type="ECO:0000256" key="8">
    <source>
        <dbReference type="ARBA" id="ARBA00032386"/>
    </source>
</evidence>
<dbReference type="InterPro" id="IPR000600">
    <property type="entry name" value="ROK"/>
</dbReference>
<dbReference type="GO" id="GO:0004340">
    <property type="term" value="F:glucokinase activity"/>
    <property type="evidence" value="ECO:0007669"/>
    <property type="project" value="UniProtKB-EC"/>
</dbReference>
<evidence type="ECO:0000313" key="10">
    <source>
        <dbReference type="Proteomes" id="UP001275315"/>
    </source>
</evidence>
<dbReference type="PANTHER" id="PTHR18964">
    <property type="entry name" value="ROK (REPRESSOR, ORF, KINASE) FAMILY"/>
    <property type="match status" value="1"/>
</dbReference>
<dbReference type="InterPro" id="IPR043129">
    <property type="entry name" value="ATPase_NBD"/>
</dbReference>
<keyword evidence="4 9" id="KW-0808">Transferase</keyword>
<keyword evidence="10" id="KW-1185">Reference proteome</keyword>
<dbReference type="EMBL" id="JAWDIQ010000001">
    <property type="protein sequence ID" value="MDY0408438.1"/>
    <property type="molecule type" value="Genomic_DNA"/>
</dbReference>
<dbReference type="EC" id="2.7.1.2" evidence="2"/>
<evidence type="ECO:0000256" key="7">
    <source>
        <dbReference type="ARBA" id="ARBA00022840"/>
    </source>
</evidence>
<evidence type="ECO:0000313" key="9">
    <source>
        <dbReference type="EMBL" id="MDY0408438.1"/>
    </source>
</evidence>
<dbReference type="InterPro" id="IPR004654">
    <property type="entry name" value="ROK_glcA"/>
</dbReference>
<dbReference type="RefSeq" id="WP_320379172.1">
    <property type="nucleotide sequence ID" value="NZ_JAWDIQ010000001.1"/>
</dbReference>
<accession>A0ABU5CPZ6</accession>
<name>A0ABU5CPZ6_9BACI</name>
<dbReference type="PANTHER" id="PTHR18964:SF149">
    <property type="entry name" value="BIFUNCTIONAL UDP-N-ACETYLGLUCOSAMINE 2-EPIMERASE_N-ACETYLMANNOSAMINE KINASE"/>
    <property type="match status" value="1"/>
</dbReference>
<dbReference type="NCBIfam" id="TIGR00744">
    <property type="entry name" value="ROK_glcA_fam"/>
    <property type="match status" value="1"/>
</dbReference>
<dbReference type="Gene3D" id="3.30.420.40">
    <property type="match status" value="2"/>
</dbReference>
<protein>
    <recommendedName>
        <fullName evidence="3">Glucokinase</fullName>
        <ecNumber evidence="2">2.7.1.2</ecNumber>
    </recommendedName>
    <alternativeName>
        <fullName evidence="8">Glucose kinase</fullName>
    </alternativeName>
</protein>
<keyword evidence="6" id="KW-0418">Kinase</keyword>
<evidence type="ECO:0000256" key="2">
    <source>
        <dbReference type="ARBA" id="ARBA00012323"/>
    </source>
</evidence>
<proteinExistence type="inferred from homology"/>
<comment type="caution">
    <text evidence="9">The sequence shown here is derived from an EMBL/GenBank/DDBJ whole genome shotgun (WGS) entry which is preliminary data.</text>
</comment>
<evidence type="ECO:0000256" key="4">
    <source>
        <dbReference type="ARBA" id="ARBA00022679"/>
    </source>
</evidence>
<reference evidence="9 10" key="1">
    <citation type="submission" date="2023-10" db="EMBL/GenBank/DDBJ databases">
        <title>Virgibacillus soli CC-YMP-6 genome.</title>
        <authorList>
            <person name="Miliotis G."/>
            <person name="Sengupta P."/>
            <person name="Hameed A."/>
            <person name="Chuvochina M."/>
            <person name="Mcdonagh F."/>
            <person name="Simpson A.C."/>
            <person name="Singh N.K."/>
            <person name="Rekha P.D."/>
            <person name="Raman K."/>
            <person name="Hugenholtz P."/>
            <person name="Venkateswaran K."/>
        </authorList>
    </citation>
    <scope>NUCLEOTIDE SEQUENCE [LARGE SCALE GENOMIC DNA]</scope>
    <source>
        <strain evidence="9 10">CC-YMP-6</strain>
    </source>
</reference>
<evidence type="ECO:0000256" key="6">
    <source>
        <dbReference type="ARBA" id="ARBA00022777"/>
    </source>
</evidence>
<dbReference type="Proteomes" id="UP001275315">
    <property type="component" value="Unassembled WGS sequence"/>
</dbReference>
<gene>
    <name evidence="9" type="ORF">RWD45_07540</name>
</gene>
<evidence type="ECO:0000256" key="5">
    <source>
        <dbReference type="ARBA" id="ARBA00022741"/>
    </source>
</evidence>
<comment type="similarity">
    <text evidence="1">Belongs to the ROK (NagC/XylR) family.</text>
</comment>
<evidence type="ECO:0000256" key="3">
    <source>
        <dbReference type="ARBA" id="ARBA00014701"/>
    </source>
</evidence>